<proteinExistence type="inferred from homology"/>
<comment type="similarity">
    <text evidence="6">Belongs to the sigma-70 factor family. RpoD/SigA subfamily.</text>
</comment>
<dbReference type="PANTHER" id="PTHR30603:SF60">
    <property type="entry name" value="RNA POLYMERASE SIGMA FACTOR RPOD"/>
    <property type="match status" value="1"/>
</dbReference>
<dbReference type="Pfam" id="PF04539">
    <property type="entry name" value="Sigma70_r3"/>
    <property type="match status" value="1"/>
</dbReference>
<dbReference type="GO" id="GO:0005737">
    <property type="term" value="C:cytoplasm"/>
    <property type="evidence" value="ECO:0007669"/>
    <property type="project" value="UniProtKB-SubCell"/>
</dbReference>
<dbReference type="InterPro" id="IPR007627">
    <property type="entry name" value="RNA_pol_sigma70_r2"/>
</dbReference>
<dbReference type="Pfam" id="PF04545">
    <property type="entry name" value="Sigma70_r4"/>
    <property type="match status" value="1"/>
</dbReference>
<evidence type="ECO:0000256" key="1">
    <source>
        <dbReference type="ARBA" id="ARBA00022490"/>
    </source>
</evidence>
<feature type="DNA-binding region" description="H-T-H motif" evidence="6">
    <location>
        <begin position="582"/>
        <end position="601"/>
    </location>
</feature>
<dbReference type="PANTHER" id="PTHR30603">
    <property type="entry name" value="RNA POLYMERASE SIGMA FACTOR RPO"/>
    <property type="match status" value="1"/>
</dbReference>
<keyword evidence="2 6" id="KW-0805">Transcription regulation</keyword>
<comment type="function">
    <text evidence="6">Sigma factors are initiation factors that promote the attachment of RNA polymerase to specific initiation sites and are then released. This sigma factor is the primary sigma factor during exponential growth.</text>
</comment>
<dbReference type="Proteomes" id="UP000593915">
    <property type="component" value="Chromosome"/>
</dbReference>
<evidence type="ECO:0000256" key="4">
    <source>
        <dbReference type="ARBA" id="ARBA00023125"/>
    </source>
</evidence>
<comment type="subcellular location">
    <subcellularLocation>
        <location evidence="6">Cytoplasm</location>
    </subcellularLocation>
</comment>
<dbReference type="Pfam" id="PF04542">
    <property type="entry name" value="Sigma70_r2"/>
    <property type="match status" value="1"/>
</dbReference>
<comment type="subunit">
    <text evidence="6">Interacts transiently with the RNA polymerase catalytic core.</text>
</comment>
<evidence type="ECO:0000256" key="7">
    <source>
        <dbReference type="SAM" id="MobiDB-lite"/>
    </source>
</evidence>
<dbReference type="InterPro" id="IPR014284">
    <property type="entry name" value="RNA_pol_sigma-70_dom"/>
</dbReference>
<feature type="region of interest" description="Sigma-70 factor domain-4" evidence="6">
    <location>
        <begin position="556"/>
        <end position="609"/>
    </location>
</feature>
<dbReference type="PROSITE" id="PS00716">
    <property type="entry name" value="SIGMA70_2"/>
    <property type="match status" value="1"/>
</dbReference>
<gene>
    <name evidence="6 10" type="primary">rpoD</name>
    <name evidence="10" type="ORF">IFE08_06730</name>
</gene>
<dbReference type="PRINTS" id="PR00046">
    <property type="entry name" value="SIGMA70FCT"/>
</dbReference>
<dbReference type="InterPro" id="IPR028630">
    <property type="entry name" value="Sigma70_RpoD"/>
</dbReference>
<dbReference type="InterPro" id="IPR013324">
    <property type="entry name" value="RNA_pol_sigma_r3/r4-like"/>
</dbReference>
<evidence type="ECO:0000259" key="9">
    <source>
        <dbReference type="PROSITE" id="PS00716"/>
    </source>
</evidence>
<keyword evidence="1 6" id="KW-0963">Cytoplasm</keyword>
<dbReference type="Gene3D" id="1.10.10.10">
    <property type="entry name" value="Winged helix-like DNA-binding domain superfamily/Winged helix DNA-binding domain"/>
    <property type="match status" value="2"/>
</dbReference>
<dbReference type="InterPro" id="IPR013325">
    <property type="entry name" value="RNA_pol_sigma_r2"/>
</dbReference>
<dbReference type="InterPro" id="IPR007630">
    <property type="entry name" value="RNA_pol_sigma70_r4"/>
</dbReference>
<evidence type="ECO:0000259" key="8">
    <source>
        <dbReference type="PROSITE" id="PS00715"/>
    </source>
</evidence>
<dbReference type="NCBIfam" id="TIGR02393">
    <property type="entry name" value="RpoD_Cterm"/>
    <property type="match status" value="1"/>
</dbReference>
<dbReference type="FunFam" id="1.10.601.10:FF:000001">
    <property type="entry name" value="RNA polymerase sigma factor SigA"/>
    <property type="match status" value="1"/>
</dbReference>
<dbReference type="InterPro" id="IPR036388">
    <property type="entry name" value="WH-like_DNA-bd_sf"/>
</dbReference>
<evidence type="ECO:0000256" key="6">
    <source>
        <dbReference type="HAMAP-Rule" id="MF_00963"/>
    </source>
</evidence>
<feature type="compositionally biased region" description="Acidic residues" evidence="7">
    <location>
        <begin position="61"/>
        <end position="97"/>
    </location>
</feature>
<dbReference type="InterPro" id="IPR000943">
    <property type="entry name" value="RNA_pol_sigma70"/>
</dbReference>
<evidence type="ECO:0000256" key="3">
    <source>
        <dbReference type="ARBA" id="ARBA00023082"/>
    </source>
</evidence>
<dbReference type="Pfam" id="PF03979">
    <property type="entry name" value="Sigma70_r1_1"/>
    <property type="match status" value="1"/>
</dbReference>
<feature type="region of interest" description="Disordered" evidence="7">
    <location>
        <begin position="61"/>
        <end position="127"/>
    </location>
</feature>
<dbReference type="InterPro" id="IPR050239">
    <property type="entry name" value="Sigma-70_RNA_pol_init_factors"/>
</dbReference>
<dbReference type="InterPro" id="IPR007624">
    <property type="entry name" value="RNA_pol_sigma70_r3"/>
</dbReference>
<dbReference type="PROSITE" id="PS00715">
    <property type="entry name" value="SIGMA70_1"/>
    <property type="match status" value="1"/>
</dbReference>
<keyword evidence="5 6" id="KW-0804">Transcription</keyword>
<dbReference type="SUPFAM" id="SSF88659">
    <property type="entry name" value="Sigma3 and sigma4 domains of RNA polymerase sigma factors"/>
    <property type="match status" value="2"/>
</dbReference>
<dbReference type="RefSeq" id="WP_194077523.1">
    <property type="nucleotide sequence ID" value="NZ_CP061839.1"/>
</dbReference>
<keyword evidence="3 6" id="KW-0731">Sigma factor</keyword>
<dbReference type="GO" id="GO:0006352">
    <property type="term" value="P:DNA-templated transcription initiation"/>
    <property type="evidence" value="ECO:0007669"/>
    <property type="project" value="UniProtKB-UniRule"/>
</dbReference>
<evidence type="ECO:0000313" key="11">
    <source>
        <dbReference type="Proteomes" id="UP000593915"/>
    </source>
</evidence>
<dbReference type="HAMAP" id="MF_00963">
    <property type="entry name" value="Sigma70_RpoD_SigA"/>
    <property type="match status" value="1"/>
</dbReference>
<organism evidence="10 11">
    <name type="scientific">Treponema pedis</name>
    <dbReference type="NCBI Taxonomy" id="409322"/>
    <lineage>
        <taxon>Bacteria</taxon>
        <taxon>Pseudomonadati</taxon>
        <taxon>Spirochaetota</taxon>
        <taxon>Spirochaetia</taxon>
        <taxon>Spirochaetales</taxon>
        <taxon>Treponemataceae</taxon>
        <taxon>Treponema</taxon>
    </lineage>
</organism>
<dbReference type="Gene3D" id="1.10.220.120">
    <property type="entry name" value="Sigma-70 factor, region 1.1"/>
    <property type="match status" value="1"/>
</dbReference>
<feature type="compositionally biased region" description="Basic and acidic residues" evidence="7">
    <location>
        <begin position="109"/>
        <end position="127"/>
    </location>
</feature>
<dbReference type="InterPro" id="IPR012760">
    <property type="entry name" value="RNA_pol_sigma_RpoD_C"/>
</dbReference>
<dbReference type="InterPro" id="IPR009042">
    <property type="entry name" value="RNA_pol_sigma70_r1_2"/>
</dbReference>
<protein>
    <recommendedName>
        <fullName evidence="6">RNA polymerase sigma factor RpoD</fullName>
    </recommendedName>
    <alternativeName>
        <fullName evidence="6">Sigma-70</fullName>
    </alternativeName>
</protein>
<reference evidence="10 11" key="1">
    <citation type="submission" date="2020-09" db="EMBL/GenBank/DDBJ databases">
        <title>Characterization of Treponema spp. from bovine digital dermatitis in Korea.</title>
        <authorList>
            <person name="Espiritu H.M."/>
            <person name="Cho Y.I."/>
            <person name="Mamuad L."/>
        </authorList>
    </citation>
    <scope>NUCLEOTIDE SEQUENCE [LARGE SCALE GENOMIC DNA]</scope>
    <source>
        <strain evidence="10 11">KS1</strain>
    </source>
</reference>
<evidence type="ECO:0000256" key="5">
    <source>
        <dbReference type="ARBA" id="ARBA00023163"/>
    </source>
</evidence>
<dbReference type="EMBL" id="CP061839">
    <property type="protein sequence ID" value="QOW62021.1"/>
    <property type="molecule type" value="Genomic_DNA"/>
</dbReference>
<dbReference type="SUPFAM" id="SSF88946">
    <property type="entry name" value="Sigma2 domain of RNA polymerase sigma factors"/>
    <property type="match status" value="1"/>
</dbReference>
<evidence type="ECO:0000313" key="10">
    <source>
        <dbReference type="EMBL" id="QOW62021.1"/>
    </source>
</evidence>
<name>A0A7S6WRJ9_9SPIR</name>
<dbReference type="InterPro" id="IPR042189">
    <property type="entry name" value="RNA_pol_sigma_70_r1_1_sf"/>
</dbReference>
<feature type="short sequence motif" description="Interaction with polymerase core subunit RpoC" evidence="6">
    <location>
        <begin position="412"/>
        <end position="415"/>
    </location>
</feature>
<accession>A0A7S6WRJ9</accession>
<feature type="region of interest" description="Sigma-70 factor domain-2" evidence="6">
    <location>
        <begin position="388"/>
        <end position="458"/>
    </location>
</feature>
<sequence length="622" mass="72252">MTDLEKNPAIIKLLEYAKRKRIIGLDDLSDLLPEDLTSPEIIPDILDILEAAGIQVKADEIEESIKDDDDDDTEPAADYETDDDDELVDDEYDEAEEHEYLSDSEPQFEEVKEPEKEDTSKKLVKTSREAGVDDPIKLYLQEIGKEILLTAEEEVVLSKSMEDGETIIKKVIKNSGILIPEFFGIGQKAFAKLDPAESNKPRKELSEEMAEKKRLRQVYGDSLRHIYPEIKQYISLKKHYYDRETLESFFENTDLQASRKKIFNSLKRISIESEEIEKISDRFLQATEKVQDYQTKKERREKQLGIKNYSDLRKLGKRLAVPREREKLEKELSMSVNEVKDIYSQIQILARKIRRIEYDFEAPVDDVIEMTSEIRKGQTMLKNAKDKLINANLRLVVSIAKKYINRGLQFFDLVQEGNIGLIKAVEKFEYRKGYKFSTYATWWIRQAITRSISDQARTIRVPVHMIEQINKVNRESRQLMQKLGREPNDDEIAMQLGWSVEKVKQVKNVAREPISLETPIGEEEDTLLGDLIEDKGVENPSNRTELTLLQEQLGSVLASLPDREQEVLKMRFGIDGGYPLTLEEVGLYFDVTRERIRQIEAKGLRRLRHPKRSRKLKDYLDN</sequence>
<feature type="domain" description="RNA polymerase sigma-70" evidence="8">
    <location>
        <begin position="412"/>
        <end position="425"/>
    </location>
</feature>
<dbReference type="InterPro" id="IPR007127">
    <property type="entry name" value="RNA_pol_sigma_70_r1_1"/>
</dbReference>
<keyword evidence="4 6" id="KW-0238">DNA-binding</keyword>
<dbReference type="AlphaFoldDB" id="A0A7S6WRJ9"/>
<evidence type="ECO:0000256" key="2">
    <source>
        <dbReference type="ARBA" id="ARBA00023015"/>
    </source>
</evidence>
<dbReference type="Pfam" id="PF00140">
    <property type="entry name" value="Sigma70_r1_2"/>
    <property type="match status" value="1"/>
</dbReference>
<feature type="domain" description="RNA polymerase sigma-70" evidence="9">
    <location>
        <begin position="581"/>
        <end position="607"/>
    </location>
</feature>
<dbReference type="NCBIfam" id="TIGR02937">
    <property type="entry name" value="sigma70-ECF"/>
    <property type="match status" value="1"/>
</dbReference>
<dbReference type="GO" id="GO:0003677">
    <property type="term" value="F:DNA binding"/>
    <property type="evidence" value="ECO:0007669"/>
    <property type="project" value="UniProtKB-UniRule"/>
</dbReference>
<feature type="region of interest" description="Sigma-70 factor domain-3" evidence="6">
    <location>
        <begin position="467"/>
        <end position="543"/>
    </location>
</feature>
<dbReference type="Gene3D" id="1.10.601.10">
    <property type="entry name" value="RNA Polymerase Primary Sigma Factor"/>
    <property type="match status" value="1"/>
</dbReference>
<dbReference type="CDD" id="cd06171">
    <property type="entry name" value="Sigma70_r4"/>
    <property type="match status" value="1"/>
</dbReference>
<dbReference type="GO" id="GO:0016987">
    <property type="term" value="F:sigma factor activity"/>
    <property type="evidence" value="ECO:0007669"/>
    <property type="project" value="UniProtKB-UniRule"/>
</dbReference>